<dbReference type="GO" id="GO:0016020">
    <property type="term" value="C:membrane"/>
    <property type="evidence" value="ECO:0007669"/>
    <property type="project" value="InterPro"/>
</dbReference>
<keyword evidence="6" id="KW-1185">Reference proteome</keyword>
<keyword evidence="2" id="KW-0813">Transport</keyword>
<dbReference type="OrthoDB" id="862900at2"/>
<dbReference type="InterPro" id="IPR023614">
    <property type="entry name" value="Porin_dom_sf"/>
</dbReference>
<proteinExistence type="inferred from homology"/>
<dbReference type="AlphaFoldDB" id="A0A2N3IA57"/>
<feature type="signal peptide" evidence="4">
    <location>
        <begin position="1"/>
        <end position="18"/>
    </location>
</feature>
<dbReference type="Gene3D" id="2.40.160.10">
    <property type="entry name" value="Porin"/>
    <property type="match status" value="1"/>
</dbReference>
<sequence length="461" mass="53653">MKRIIFIIFWAMSSSIWAQEKETAKDTNTLLYYLKNGKWQGHIRNYLMATDNGRKELTDYYANALGIDIHYETTHWKGFTAGFTTSFVYNTASSDLGKPDSLTQQFNRYEIGLFDLAKPYQALIGRIDELYLSYAWDKSKLVFGKQKLITPWVNPQDGRMRPNFQEGIYLDWQDVKNLRVEMAWLYRFLVRSTEKWLSIANSIGQYPSGVTPDGVRSGYSKNLSSAGLGIVGVTYTISPLIKTQLWNYFTENIFNTTFWQIETEFSLQKESSRKLLLGLQLHYQTALSNGGNSDPNLAYIPKNQRNWALSSRVGWKNENSQITFNYTRIGNLGRFLLPREWGRDPYYTFLPRERNEGFGDVNAFMMQYSQNISKIKTKIELAYGHYILPDARNTSLNKYAFPSYNQINANIVHQFRGILKGLQGQFLYVYKGAVGELYEDPRLEFNKVNMHLYNLIFNYNF</sequence>
<dbReference type="InterPro" id="IPR005318">
    <property type="entry name" value="OM_porin_bac"/>
</dbReference>
<evidence type="ECO:0000256" key="3">
    <source>
        <dbReference type="ARBA" id="ARBA00022729"/>
    </source>
</evidence>
<dbReference type="Pfam" id="PF03573">
    <property type="entry name" value="OprD"/>
    <property type="match status" value="1"/>
</dbReference>
<dbReference type="Proteomes" id="UP000233387">
    <property type="component" value="Unassembled WGS sequence"/>
</dbReference>
<comment type="caution">
    <text evidence="5">The sequence shown here is derived from an EMBL/GenBank/DDBJ whole genome shotgun (WGS) entry which is preliminary data.</text>
</comment>
<comment type="similarity">
    <text evidence="1">Belongs to the outer membrane porin (Opr) (TC 1.B.25) family.</text>
</comment>
<reference evidence="5 6" key="1">
    <citation type="submission" date="2017-06" db="EMBL/GenBank/DDBJ databases">
        <title>Raineya orbicola gen. nov., sp. nov. a slightly thermophilic bacterium of the phylum Bacteroidetes and the description of Raineyaceae fam. nov.</title>
        <authorList>
            <person name="Albuquerque L."/>
            <person name="Polonia A.R.M."/>
            <person name="Barroso C."/>
            <person name="Froufe H.J.C."/>
            <person name="Lage O."/>
            <person name="Lobo-Da-Cunha A."/>
            <person name="Egas C."/>
            <person name="Da Costa M.S."/>
        </authorList>
    </citation>
    <scope>NUCLEOTIDE SEQUENCE [LARGE SCALE GENOMIC DNA]</scope>
    <source>
        <strain evidence="5 6">SPSPC-11</strain>
    </source>
</reference>
<keyword evidence="3 4" id="KW-0732">Signal</keyword>
<organism evidence="5 6">
    <name type="scientific">Raineya orbicola</name>
    <dbReference type="NCBI Taxonomy" id="2016530"/>
    <lineage>
        <taxon>Bacteria</taxon>
        <taxon>Pseudomonadati</taxon>
        <taxon>Bacteroidota</taxon>
        <taxon>Cytophagia</taxon>
        <taxon>Cytophagales</taxon>
        <taxon>Raineyaceae</taxon>
        <taxon>Raineya</taxon>
    </lineage>
</organism>
<evidence type="ECO:0000256" key="1">
    <source>
        <dbReference type="ARBA" id="ARBA00009075"/>
    </source>
</evidence>
<feature type="chain" id="PRO_5014749103" evidence="4">
    <location>
        <begin position="19"/>
        <end position="461"/>
    </location>
</feature>
<accession>A0A2N3IA57</accession>
<evidence type="ECO:0000256" key="2">
    <source>
        <dbReference type="ARBA" id="ARBA00022448"/>
    </source>
</evidence>
<evidence type="ECO:0000256" key="4">
    <source>
        <dbReference type="SAM" id="SignalP"/>
    </source>
</evidence>
<dbReference type="RefSeq" id="WP_101359403.1">
    <property type="nucleotide sequence ID" value="NZ_NKXO01000037.1"/>
</dbReference>
<evidence type="ECO:0000313" key="5">
    <source>
        <dbReference type="EMBL" id="PKQ67212.1"/>
    </source>
</evidence>
<dbReference type="EMBL" id="NKXO01000037">
    <property type="protein sequence ID" value="PKQ67212.1"/>
    <property type="molecule type" value="Genomic_DNA"/>
</dbReference>
<protein>
    <submittedName>
        <fullName evidence="5">Outer membrane porin, OprD family</fullName>
    </submittedName>
</protein>
<gene>
    <name evidence="5" type="ORF">Rain11_2139</name>
</gene>
<evidence type="ECO:0000313" key="6">
    <source>
        <dbReference type="Proteomes" id="UP000233387"/>
    </source>
</evidence>
<name>A0A2N3IA57_9BACT</name>